<dbReference type="Proteomes" id="UP000516764">
    <property type="component" value="Chromosome"/>
</dbReference>
<dbReference type="PROSITE" id="PS50072">
    <property type="entry name" value="CSA_PPIASE_2"/>
    <property type="match status" value="1"/>
</dbReference>
<dbReference type="PROSITE" id="PS50059">
    <property type="entry name" value="FKBP_PPIASE"/>
    <property type="match status" value="1"/>
</dbReference>
<keyword evidence="9" id="KW-1185">Reference proteome</keyword>
<dbReference type="InterPro" id="IPR029000">
    <property type="entry name" value="Cyclophilin-like_dom_sf"/>
</dbReference>
<protein>
    <recommendedName>
        <fullName evidence="2 5">peptidylprolyl isomerase</fullName>
        <ecNumber evidence="2 5">5.2.1.8</ecNumber>
    </recommendedName>
</protein>
<evidence type="ECO:0000259" key="7">
    <source>
        <dbReference type="PROSITE" id="PS50072"/>
    </source>
</evidence>
<dbReference type="Pfam" id="PF00160">
    <property type="entry name" value="Pro_isomerase"/>
    <property type="match status" value="1"/>
</dbReference>
<dbReference type="Pfam" id="PF00254">
    <property type="entry name" value="FKBP_C"/>
    <property type="match status" value="1"/>
</dbReference>
<feature type="domain" description="PPIase FKBP-type" evidence="6">
    <location>
        <begin position="295"/>
        <end position="385"/>
    </location>
</feature>
<evidence type="ECO:0000313" key="8">
    <source>
        <dbReference type="EMBL" id="QOD61204.1"/>
    </source>
</evidence>
<dbReference type="Gene3D" id="3.10.50.40">
    <property type="match status" value="1"/>
</dbReference>
<dbReference type="PANTHER" id="PTHR45625:SF4">
    <property type="entry name" value="PEPTIDYLPROLYL ISOMERASE DOMAIN AND WD REPEAT-CONTAINING PROTEIN 1"/>
    <property type="match status" value="1"/>
</dbReference>
<dbReference type="InterPro" id="IPR002130">
    <property type="entry name" value="Cyclophilin-type_PPIase_dom"/>
</dbReference>
<dbReference type="EC" id="5.2.1.8" evidence="2 5"/>
<evidence type="ECO:0000259" key="6">
    <source>
        <dbReference type="PROSITE" id="PS50059"/>
    </source>
</evidence>
<evidence type="ECO:0000256" key="5">
    <source>
        <dbReference type="PROSITE-ProRule" id="PRU00277"/>
    </source>
</evidence>
<dbReference type="SUPFAM" id="SSF50891">
    <property type="entry name" value="Cyclophilin-like"/>
    <property type="match status" value="1"/>
</dbReference>
<dbReference type="Gene3D" id="2.40.100.10">
    <property type="entry name" value="Cyclophilin-like"/>
    <property type="match status" value="1"/>
</dbReference>
<dbReference type="KEGG" id="phal:H9I45_01795"/>
<evidence type="ECO:0000256" key="4">
    <source>
        <dbReference type="ARBA" id="ARBA00023235"/>
    </source>
</evidence>
<dbReference type="EMBL" id="CP061813">
    <property type="protein sequence ID" value="QOD61204.1"/>
    <property type="molecule type" value="Genomic_DNA"/>
</dbReference>
<keyword evidence="4 5" id="KW-0413">Isomerase</keyword>
<organism evidence="8 9">
    <name type="scientific">Polaribacter haliotis</name>
    <dbReference type="NCBI Taxonomy" id="1888915"/>
    <lineage>
        <taxon>Bacteria</taxon>
        <taxon>Pseudomonadati</taxon>
        <taxon>Bacteroidota</taxon>
        <taxon>Flavobacteriia</taxon>
        <taxon>Flavobacteriales</taxon>
        <taxon>Flavobacteriaceae</taxon>
    </lineage>
</organism>
<dbReference type="PROSITE" id="PS51257">
    <property type="entry name" value="PROKAR_LIPOPROTEIN"/>
    <property type="match status" value="1"/>
</dbReference>
<dbReference type="AlphaFoldDB" id="A0A7L8AGY4"/>
<evidence type="ECO:0000313" key="9">
    <source>
        <dbReference type="Proteomes" id="UP000516764"/>
    </source>
</evidence>
<accession>A0A7L8AGY4</accession>
<dbReference type="OrthoDB" id="9807797at2"/>
<dbReference type="CDD" id="cd00317">
    <property type="entry name" value="cyclophilin"/>
    <property type="match status" value="1"/>
</dbReference>
<dbReference type="PRINTS" id="PR00153">
    <property type="entry name" value="CSAPPISMRASE"/>
</dbReference>
<proteinExistence type="predicted"/>
<evidence type="ECO:0000256" key="2">
    <source>
        <dbReference type="ARBA" id="ARBA00013194"/>
    </source>
</evidence>
<keyword evidence="3 5" id="KW-0697">Rotamase</keyword>
<feature type="domain" description="PPIase cyclophilin-type" evidence="7">
    <location>
        <begin position="39"/>
        <end position="202"/>
    </location>
</feature>
<comment type="catalytic activity">
    <reaction evidence="1 5">
        <text>[protein]-peptidylproline (omega=180) = [protein]-peptidylproline (omega=0)</text>
        <dbReference type="Rhea" id="RHEA:16237"/>
        <dbReference type="Rhea" id="RHEA-COMP:10747"/>
        <dbReference type="Rhea" id="RHEA-COMP:10748"/>
        <dbReference type="ChEBI" id="CHEBI:83833"/>
        <dbReference type="ChEBI" id="CHEBI:83834"/>
        <dbReference type="EC" id="5.2.1.8"/>
    </reaction>
</comment>
<name>A0A7L8AGY4_9FLAO</name>
<gene>
    <name evidence="8" type="ORF">H9I45_01795</name>
</gene>
<dbReference type="InterPro" id="IPR044666">
    <property type="entry name" value="Cyclophilin_A-like"/>
</dbReference>
<dbReference type="PANTHER" id="PTHR45625">
    <property type="entry name" value="PEPTIDYL-PROLYL CIS-TRANS ISOMERASE-RELATED"/>
    <property type="match status" value="1"/>
</dbReference>
<reference evidence="8 9" key="1">
    <citation type="journal article" date="2016" name="Int. J. Syst. Evol. Microbiol.">
        <title>Polaribacter haliotis sp. nov., isolated from the gut of abalone Haliotis discus hannai.</title>
        <authorList>
            <person name="Kim Y.O."/>
            <person name="Park I.S."/>
            <person name="Park S."/>
            <person name="Nam B.H."/>
            <person name="Park J.M."/>
            <person name="Kim D.G."/>
            <person name="Yoon J.H."/>
        </authorList>
    </citation>
    <scope>NUCLEOTIDE SEQUENCE [LARGE SCALE GENOMIC DNA]</scope>
    <source>
        <strain evidence="8 9">KCTC 52418</strain>
    </source>
</reference>
<evidence type="ECO:0000256" key="3">
    <source>
        <dbReference type="ARBA" id="ARBA00023110"/>
    </source>
</evidence>
<dbReference type="GO" id="GO:0003755">
    <property type="term" value="F:peptidyl-prolyl cis-trans isomerase activity"/>
    <property type="evidence" value="ECO:0007669"/>
    <property type="project" value="UniProtKB-KW"/>
</dbReference>
<evidence type="ECO:0000256" key="1">
    <source>
        <dbReference type="ARBA" id="ARBA00000971"/>
    </source>
</evidence>
<dbReference type="InterPro" id="IPR046357">
    <property type="entry name" value="PPIase_dom_sf"/>
</dbReference>
<dbReference type="SUPFAM" id="SSF54534">
    <property type="entry name" value="FKBP-like"/>
    <property type="match status" value="1"/>
</dbReference>
<sequence length="386" mass="43227">MKKYLSIFSLFVLVVSCSTEEKYKNLKEGVYAELQTNKGDILLDLYTKDVPMTVANFVALAEGSNTKVTDSFAGKPYFNGIRFHRVVPNFIIQVGDHTETSTGNPGYVFGDEFPKDSLGNLRYKHDDGGILSMANGGPDGNGSQVFITHRPIPHLDGKHSVFGKSIVNSAQLKKLKKQFSDSLALSKAVDSLRMVVINKIVQFDTIHKIKIIKIGAEAEDFNASEVFNEEFVKFEEAKKEKLAEQSKLDEERYATYLEKKKEFLAKMDEDKATKTNSGLRILKLKNTKGTKVVANKEVTVDYTIYVADGKKIQSTFDKGGQNLVFQLDDKTKPMITGFKEGVLTLREGEKARFFIPYYLAFGEQKYGPFPAKADVVFEVEVLKVGK</sequence>
<dbReference type="InterPro" id="IPR001179">
    <property type="entry name" value="PPIase_FKBP_dom"/>
</dbReference>
<dbReference type="RefSeq" id="WP_088353646.1">
    <property type="nucleotide sequence ID" value="NZ_CP061813.1"/>
</dbReference>